<keyword evidence="2" id="KW-0663">Pyridoxal phosphate</keyword>
<evidence type="ECO:0000256" key="5">
    <source>
        <dbReference type="ARBA" id="ARBA00023163"/>
    </source>
</evidence>
<dbReference type="InterPro" id="IPR004839">
    <property type="entry name" value="Aminotransferase_I/II_large"/>
</dbReference>
<reference evidence="7 8" key="1">
    <citation type="submission" date="2018-05" db="EMBL/GenBank/DDBJ databases">
        <title>The draft genome of strain NS-104.</title>
        <authorList>
            <person name="Hang P."/>
            <person name="Jiang J."/>
        </authorList>
    </citation>
    <scope>NUCLEOTIDE SEQUENCE [LARGE SCALE GENOMIC DNA]</scope>
    <source>
        <strain evidence="7 8">NS-104</strain>
    </source>
</reference>
<feature type="domain" description="HTH gntR-type" evidence="6">
    <location>
        <begin position="24"/>
        <end position="92"/>
    </location>
</feature>
<comment type="caution">
    <text evidence="7">The sequence shown here is derived from an EMBL/GenBank/DDBJ whole genome shotgun (WGS) entry which is preliminary data.</text>
</comment>
<dbReference type="CDD" id="cd07377">
    <property type="entry name" value="WHTH_GntR"/>
    <property type="match status" value="1"/>
</dbReference>
<dbReference type="AlphaFoldDB" id="A0A2U2DPN2"/>
<comment type="similarity">
    <text evidence="1">In the C-terminal section; belongs to the class-I pyridoxal-phosphate-dependent aminotransferase family.</text>
</comment>
<dbReference type="Proteomes" id="UP000245252">
    <property type="component" value="Unassembled WGS sequence"/>
</dbReference>
<dbReference type="EMBL" id="QFBC01000007">
    <property type="protein sequence ID" value="PWE55276.1"/>
    <property type="molecule type" value="Genomic_DNA"/>
</dbReference>
<keyword evidence="4" id="KW-0238">DNA-binding</keyword>
<dbReference type="OrthoDB" id="9794015at2"/>
<evidence type="ECO:0000256" key="1">
    <source>
        <dbReference type="ARBA" id="ARBA00005384"/>
    </source>
</evidence>
<evidence type="ECO:0000256" key="4">
    <source>
        <dbReference type="ARBA" id="ARBA00023125"/>
    </source>
</evidence>
<proteinExistence type="inferred from homology"/>
<evidence type="ECO:0000313" key="7">
    <source>
        <dbReference type="EMBL" id="PWE55276.1"/>
    </source>
</evidence>
<dbReference type="GO" id="GO:0003700">
    <property type="term" value="F:DNA-binding transcription factor activity"/>
    <property type="evidence" value="ECO:0007669"/>
    <property type="project" value="InterPro"/>
</dbReference>
<dbReference type="InterPro" id="IPR015422">
    <property type="entry name" value="PyrdxlP-dep_Trfase_small"/>
</dbReference>
<name>A0A2U2DPN2_9HYPH</name>
<keyword evidence="8" id="KW-1185">Reference proteome</keyword>
<organism evidence="7 8">
    <name type="scientific">Metarhizobium album</name>
    <dbReference type="NCBI Taxonomy" id="2182425"/>
    <lineage>
        <taxon>Bacteria</taxon>
        <taxon>Pseudomonadati</taxon>
        <taxon>Pseudomonadota</taxon>
        <taxon>Alphaproteobacteria</taxon>
        <taxon>Hyphomicrobiales</taxon>
        <taxon>Rhizobiaceae</taxon>
        <taxon>Metarhizobium</taxon>
    </lineage>
</organism>
<sequence>MDMEISAGKQGNPGWHPRLVDGIRLKYLGIVEALADDVRSGLLPVGAKLPPQRAVAQALDVDLTTVTKAFNEARRRGLIIATVGRGTFIAPQAESTEKAPDHGARPVDLSMNIPPQPEAAAFARRLPEAMAHVLSPARSGSALLAYQESGGSANDRSYAARWLGARLGWLDPERIVITAGSQNALFALCLGLMERGSVIAAPALTYPGLQSVAQRCGLRLYPLAMDEDGILPDAFADLCSASPPAALYLVPTIDNPTTATLPVSRRQEIAAIARRFQVPVIEDDPYGMLPQLAPPPVATFAPELTYHIATVSKCVSPALRLAFVVAPEATAAARLAGVLRASNLMTSPLMAAVVSHWIDTGTLESITTTIRGENVARQVIAADALQGQAYRFHEEGHHLWLHLPEGWKAMDFAYQAERSGLSVVPAAAFALSAPPYEAVRISLGPPADRLILRRALDTTAVLLRRAPQQGRVLV</sequence>
<evidence type="ECO:0000256" key="3">
    <source>
        <dbReference type="ARBA" id="ARBA00023015"/>
    </source>
</evidence>
<keyword evidence="7" id="KW-0808">Transferase</keyword>
<dbReference type="InterPro" id="IPR036390">
    <property type="entry name" value="WH_DNA-bd_sf"/>
</dbReference>
<dbReference type="SMART" id="SM00345">
    <property type="entry name" value="HTH_GNTR"/>
    <property type="match status" value="1"/>
</dbReference>
<dbReference type="InterPro" id="IPR000524">
    <property type="entry name" value="Tscrpt_reg_HTH_GntR"/>
</dbReference>
<keyword evidence="3" id="KW-0805">Transcription regulation</keyword>
<dbReference type="Gene3D" id="3.90.1150.10">
    <property type="entry name" value="Aspartate Aminotransferase, domain 1"/>
    <property type="match status" value="1"/>
</dbReference>
<dbReference type="CDD" id="cd00609">
    <property type="entry name" value="AAT_like"/>
    <property type="match status" value="1"/>
</dbReference>
<dbReference type="InterPro" id="IPR051446">
    <property type="entry name" value="HTH_trans_reg/aminotransferase"/>
</dbReference>
<keyword evidence="7" id="KW-0032">Aminotransferase</keyword>
<dbReference type="Pfam" id="PF00155">
    <property type="entry name" value="Aminotran_1_2"/>
    <property type="match status" value="1"/>
</dbReference>
<dbReference type="PROSITE" id="PS50949">
    <property type="entry name" value="HTH_GNTR"/>
    <property type="match status" value="1"/>
</dbReference>
<dbReference type="GO" id="GO:0008483">
    <property type="term" value="F:transaminase activity"/>
    <property type="evidence" value="ECO:0007669"/>
    <property type="project" value="UniProtKB-KW"/>
</dbReference>
<dbReference type="GO" id="GO:0003677">
    <property type="term" value="F:DNA binding"/>
    <property type="evidence" value="ECO:0007669"/>
    <property type="project" value="UniProtKB-KW"/>
</dbReference>
<evidence type="ECO:0000256" key="2">
    <source>
        <dbReference type="ARBA" id="ARBA00022898"/>
    </source>
</evidence>
<evidence type="ECO:0000313" key="8">
    <source>
        <dbReference type="Proteomes" id="UP000245252"/>
    </source>
</evidence>
<keyword evidence="5" id="KW-0804">Transcription</keyword>
<dbReference type="Pfam" id="PF00392">
    <property type="entry name" value="GntR"/>
    <property type="match status" value="1"/>
</dbReference>
<dbReference type="InterPro" id="IPR015421">
    <property type="entry name" value="PyrdxlP-dep_Trfase_major"/>
</dbReference>
<dbReference type="Gene3D" id="3.40.640.10">
    <property type="entry name" value="Type I PLP-dependent aspartate aminotransferase-like (Major domain)"/>
    <property type="match status" value="1"/>
</dbReference>
<accession>A0A2U2DPN2</accession>
<dbReference type="SUPFAM" id="SSF46785">
    <property type="entry name" value="Winged helix' DNA-binding domain"/>
    <property type="match status" value="1"/>
</dbReference>
<dbReference type="InterPro" id="IPR015424">
    <property type="entry name" value="PyrdxlP-dep_Trfase"/>
</dbReference>
<dbReference type="GO" id="GO:0030170">
    <property type="term" value="F:pyridoxal phosphate binding"/>
    <property type="evidence" value="ECO:0007669"/>
    <property type="project" value="InterPro"/>
</dbReference>
<dbReference type="InterPro" id="IPR036388">
    <property type="entry name" value="WH-like_DNA-bd_sf"/>
</dbReference>
<dbReference type="PANTHER" id="PTHR46577">
    <property type="entry name" value="HTH-TYPE TRANSCRIPTIONAL REGULATORY PROTEIN GABR"/>
    <property type="match status" value="1"/>
</dbReference>
<evidence type="ECO:0000259" key="6">
    <source>
        <dbReference type="PROSITE" id="PS50949"/>
    </source>
</evidence>
<dbReference type="Gene3D" id="1.10.10.10">
    <property type="entry name" value="Winged helix-like DNA-binding domain superfamily/Winged helix DNA-binding domain"/>
    <property type="match status" value="1"/>
</dbReference>
<dbReference type="SUPFAM" id="SSF53383">
    <property type="entry name" value="PLP-dependent transferases"/>
    <property type="match status" value="1"/>
</dbReference>
<dbReference type="PANTHER" id="PTHR46577:SF1">
    <property type="entry name" value="HTH-TYPE TRANSCRIPTIONAL REGULATORY PROTEIN GABR"/>
    <property type="match status" value="1"/>
</dbReference>
<protein>
    <submittedName>
        <fullName evidence="7">PLP-dependent aminotransferase family protein</fullName>
    </submittedName>
</protein>
<gene>
    <name evidence="7" type="ORF">DEM27_17480</name>
</gene>